<reference evidence="19 20" key="1">
    <citation type="submission" date="2020-04" db="EMBL/GenBank/DDBJ databases">
        <authorList>
            <person name="De Canck E."/>
        </authorList>
    </citation>
    <scope>NUCLEOTIDE SEQUENCE [LARGE SCALE GENOMIC DNA]</scope>
    <source>
        <strain evidence="19 20">LMG 26841</strain>
    </source>
</reference>
<keyword evidence="5" id="KW-1003">Cell membrane</keyword>
<dbReference type="RefSeq" id="WP_338077838.1">
    <property type="nucleotide sequence ID" value="NZ_CADIKW010000001.1"/>
</dbReference>
<dbReference type="PANTHER" id="PTHR43776">
    <property type="entry name" value="TRANSPORT ATP-BINDING PROTEIN"/>
    <property type="match status" value="1"/>
</dbReference>
<dbReference type="Gene3D" id="3.40.50.300">
    <property type="entry name" value="P-loop containing nucleotide triphosphate hydrolases"/>
    <property type="match status" value="2"/>
</dbReference>
<name>A0A6S7BYD2_9BURK</name>
<dbReference type="Proteomes" id="UP000494272">
    <property type="component" value="Unassembled WGS sequence"/>
</dbReference>
<protein>
    <recommendedName>
        <fullName evidence="16">Glutathione import ATP-binding protein GsiA</fullName>
        <ecNumber evidence="15">7.4.2.10</ecNumber>
    </recommendedName>
</protein>
<dbReference type="InterPro" id="IPR017871">
    <property type="entry name" value="ABC_transporter-like_CS"/>
</dbReference>
<keyword evidence="8" id="KW-0547">Nucleotide-binding</keyword>
<dbReference type="EMBL" id="CADIKW010000001">
    <property type="protein sequence ID" value="CAB3823444.1"/>
    <property type="molecule type" value="Genomic_DNA"/>
</dbReference>
<sequence>MSSLPASSAQPLLSVRGVSVDFNTENGVFRAVENLDFDVRPGKTLAIVGESGSGKSVTSMAIMRLTDYNNGRIATGKILFRDGADREVDLTAASDEQMRAIRGNDIAMIFQEPMTSLNPVFTIGDQIIEAIMLHQQLSRSAARKAARALLEKVRLPDAEQLLDRYPHQLSGGMRQRVMIAMALSCQPRLLIADEPTTALDVTIQAQILNTIRELQRDLGTAVIFITHDMGVVAEMADDVVVMLRGRKVEQGPVEEIFRAPRHPYTRALLAAVPRLGSLTGRDLPLRTPQTVLEGDTLREVGETREQDTARYDEPVLRVEKLTTRFDVGHNLFGRVTHRVHAVEEVSFDVYPGETLALVGESGSGKSTIGKTLQQLVAPTSGAVRYNGQDIFSMDAAGRQRLRQEIQYIFQDPYASLDPRKTVAFSIAEPIRTHRLLTDEAAIARRVGELLEQVGLKPEHARRYPHEFSGGQRQRVCIARALASDPKLIIADESVSALDVSIQAQILNLLMDLQKDRGLSYLFITHDMAVVEKVSHRVAVLYLGQIVELGTRRQIFESPQHAYTRKLLAAVPVAEPGRHLDTSLIEGEIPSPVRRVGDEPAIIPLVEFAPGHRVARAA</sequence>
<evidence type="ECO:0000256" key="10">
    <source>
        <dbReference type="ARBA" id="ARBA00022840"/>
    </source>
</evidence>
<evidence type="ECO:0000256" key="6">
    <source>
        <dbReference type="ARBA" id="ARBA00022519"/>
    </source>
</evidence>
<evidence type="ECO:0000259" key="18">
    <source>
        <dbReference type="PROSITE" id="PS50893"/>
    </source>
</evidence>
<dbReference type="FunFam" id="3.40.50.300:FF:000016">
    <property type="entry name" value="Oligopeptide ABC transporter ATP-binding component"/>
    <property type="match status" value="2"/>
</dbReference>
<dbReference type="Pfam" id="PF00005">
    <property type="entry name" value="ABC_tran"/>
    <property type="match status" value="2"/>
</dbReference>
<dbReference type="PROSITE" id="PS00211">
    <property type="entry name" value="ABC_TRANSPORTER_1"/>
    <property type="match status" value="2"/>
</dbReference>
<dbReference type="GO" id="GO:0016887">
    <property type="term" value="F:ATP hydrolysis activity"/>
    <property type="evidence" value="ECO:0007669"/>
    <property type="project" value="InterPro"/>
</dbReference>
<comment type="subcellular location">
    <subcellularLocation>
        <location evidence="2">Cell inner membrane</location>
    </subcellularLocation>
    <subcellularLocation>
        <location evidence="1">Membrane</location>
        <topology evidence="1">Peripheral membrane protein</topology>
    </subcellularLocation>
</comment>
<feature type="domain" description="ABC transporter" evidence="18">
    <location>
        <begin position="316"/>
        <end position="567"/>
    </location>
</feature>
<evidence type="ECO:0000256" key="14">
    <source>
        <dbReference type="ARBA" id="ARBA00038416"/>
    </source>
</evidence>
<dbReference type="InterPro" id="IPR003593">
    <property type="entry name" value="AAA+_ATPase"/>
</dbReference>
<evidence type="ECO:0000256" key="11">
    <source>
        <dbReference type="ARBA" id="ARBA00022967"/>
    </source>
</evidence>
<dbReference type="GO" id="GO:0005886">
    <property type="term" value="C:plasma membrane"/>
    <property type="evidence" value="ECO:0007669"/>
    <property type="project" value="UniProtKB-SubCell"/>
</dbReference>
<dbReference type="SUPFAM" id="SSF52540">
    <property type="entry name" value="P-loop containing nucleoside triphosphate hydrolases"/>
    <property type="match status" value="2"/>
</dbReference>
<evidence type="ECO:0000256" key="13">
    <source>
        <dbReference type="ARBA" id="ARBA00037530"/>
    </source>
</evidence>
<dbReference type="NCBIfam" id="NF007739">
    <property type="entry name" value="PRK10419.1"/>
    <property type="match status" value="2"/>
</dbReference>
<keyword evidence="6" id="KW-0997">Cell inner membrane</keyword>
<keyword evidence="12" id="KW-0472">Membrane</keyword>
<dbReference type="PROSITE" id="PS50893">
    <property type="entry name" value="ABC_TRANSPORTER_2"/>
    <property type="match status" value="2"/>
</dbReference>
<keyword evidence="4" id="KW-0813">Transport</keyword>
<dbReference type="InterPro" id="IPR050319">
    <property type="entry name" value="ABC_transp_ATP-bind"/>
</dbReference>
<dbReference type="AlphaFoldDB" id="A0A6S7BYD2"/>
<evidence type="ECO:0000256" key="8">
    <source>
        <dbReference type="ARBA" id="ARBA00022741"/>
    </source>
</evidence>
<comment type="catalytic activity">
    <reaction evidence="17">
        <text>glutathione(out) + ATP + H2O = glutathione(in) + ADP + phosphate + H(+)</text>
        <dbReference type="Rhea" id="RHEA:29791"/>
        <dbReference type="ChEBI" id="CHEBI:15377"/>
        <dbReference type="ChEBI" id="CHEBI:15378"/>
        <dbReference type="ChEBI" id="CHEBI:30616"/>
        <dbReference type="ChEBI" id="CHEBI:43474"/>
        <dbReference type="ChEBI" id="CHEBI:57925"/>
        <dbReference type="ChEBI" id="CHEBI:456216"/>
        <dbReference type="EC" id="7.4.2.10"/>
    </reaction>
</comment>
<feature type="domain" description="ABC transporter" evidence="18">
    <location>
        <begin position="15"/>
        <end position="269"/>
    </location>
</feature>
<organism evidence="19 20">
    <name type="scientific">Achromobacter dolens</name>
    <dbReference type="NCBI Taxonomy" id="1287738"/>
    <lineage>
        <taxon>Bacteria</taxon>
        <taxon>Pseudomonadati</taxon>
        <taxon>Pseudomonadota</taxon>
        <taxon>Betaproteobacteria</taxon>
        <taxon>Burkholderiales</taxon>
        <taxon>Alcaligenaceae</taxon>
        <taxon>Achromobacter</taxon>
    </lineage>
</organism>
<dbReference type="InterPro" id="IPR013563">
    <property type="entry name" value="Oligopep_ABC_C"/>
</dbReference>
<dbReference type="GO" id="GO:0005524">
    <property type="term" value="F:ATP binding"/>
    <property type="evidence" value="ECO:0007669"/>
    <property type="project" value="UniProtKB-KW"/>
</dbReference>
<evidence type="ECO:0000256" key="12">
    <source>
        <dbReference type="ARBA" id="ARBA00023136"/>
    </source>
</evidence>
<keyword evidence="11" id="KW-1278">Translocase</keyword>
<evidence type="ECO:0000313" key="20">
    <source>
        <dbReference type="Proteomes" id="UP000494272"/>
    </source>
</evidence>
<evidence type="ECO:0000256" key="17">
    <source>
        <dbReference type="ARBA" id="ARBA00047640"/>
    </source>
</evidence>
<evidence type="ECO:0000256" key="7">
    <source>
        <dbReference type="ARBA" id="ARBA00022737"/>
    </source>
</evidence>
<evidence type="ECO:0000256" key="16">
    <source>
        <dbReference type="ARBA" id="ARBA00041187"/>
    </source>
</evidence>
<dbReference type="EC" id="7.4.2.10" evidence="15"/>
<proteinExistence type="inferred from homology"/>
<evidence type="ECO:0000256" key="4">
    <source>
        <dbReference type="ARBA" id="ARBA00022448"/>
    </source>
</evidence>
<keyword evidence="10 19" id="KW-0067">ATP-binding</keyword>
<dbReference type="CDD" id="cd03257">
    <property type="entry name" value="ABC_NikE_OppD_transporters"/>
    <property type="match status" value="2"/>
</dbReference>
<dbReference type="Pfam" id="PF08352">
    <property type="entry name" value="oligo_HPY"/>
    <property type="match status" value="2"/>
</dbReference>
<evidence type="ECO:0000256" key="9">
    <source>
        <dbReference type="ARBA" id="ARBA00022801"/>
    </source>
</evidence>
<evidence type="ECO:0000256" key="1">
    <source>
        <dbReference type="ARBA" id="ARBA00004170"/>
    </source>
</evidence>
<accession>A0A6S7BYD2</accession>
<comment type="subunit">
    <text evidence="3">The complex is composed of two ATP-binding proteins (GsiA), two transmembrane proteins (GsiC and GsiD) and a solute-binding protein (GsiB).</text>
</comment>
<gene>
    <name evidence="19" type="primary">gsiA_2</name>
    <name evidence="19" type="ORF">LMG26841_00580</name>
</gene>
<dbReference type="InterPro" id="IPR027417">
    <property type="entry name" value="P-loop_NTPase"/>
</dbReference>
<keyword evidence="7" id="KW-0677">Repeat</keyword>
<dbReference type="SMART" id="SM00382">
    <property type="entry name" value="AAA"/>
    <property type="match status" value="2"/>
</dbReference>
<dbReference type="PANTHER" id="PTHR43776:SF15">
    <property type="entry name" value="GLUTATHIONE IMPORT ATP-BINDING PROTEIN GSIA"/>
    <property type="match status" value="1"/>
</dbReference>
<evidence type="ECO:0000256" key="5">
    <source>
        <dbReference type="ARBA" id="ARBA00022475"/>
    </source>
</evidence>
<comment type="similarity">
    <text evidence="14">Belongs to the ABC transporter superfamily. Glutathione importer (TC 3.A.1.5.11) family.</text>
</comment>
<comment type="function">
    <text evidence="13">Part of the ABC transporter complex GsiABCD involved in glutathione import. Responsible for energy coupling to the transport system.</text>
</comment>
<evidence type="ECO:0000313" key="19">
    <source>
        <dbReference type="EMBL" id="CAB3823444.1"/>
    </source>
</evidence>
<keyword evidence="20" id="KW-1185">Reference proteome</keyword>
<dbReference type="GO" id="GO:0015833">
    <property type="term" value="P:peptide transport"/>
    <property type="evidence" value="ECO:0007669"/>
    <property type="project" value="InterPro"/>
</dbReference>
<evidence type="ECO:0000256" key="2">
    <source>
        <dbReference type="ARBA" id="ARBA00004533"/>
    </source>
</evidence>
<dbReference type="InterPro" id="IPR003439">
    <property type="entry name" value="ABC_transporter-like_ATP-bd"/>
</dbReference>
<evidence type="ECO:0000256" key="15">
    <source>
        <dbReference type="ARBA" id="ARBA00039050"/>
    </source>
</evidence>
<keyword evidence="9" id="KW-0378">Hydrolase</keyword>
<evidence type="ECO:0000256" key="3">
    <source>
        <dbReference type="ARBA" id="ARBA00011469"/>
    </source>
</evidence>
<dbReference type="GO" id="GO:0055085">
    <property type="term" value="P:transmembrane transport"/>
    <property type="evidence" value="ECO:0007669"/>
    <property type="project" value="UniProtKB-ARBA"/>
</dbReference>
<dbReference type="NCBIfam" id="NF008453">
    <property type="entry name" value="PRK11308.1"/>
    <property type="match status" value="2"/>
</dbReference>
<dbReference type="GeneID" id="94354125"/>